<evidence type="ECO:0000313" key="3">
    <source>
        <dbReference type="Proteomes" id="UP000299102"/>
    </source>
</evidence>
<sequence length="213" mass="24267">MPGSTKCTISYSDIAVTDTRAGRPRRAGEAPDIIPPVTEDINGDIDIGSASKGCQRDPITETPLSVEEKERERTKTLVDDRKRKTRIRTRGEHLCGGEANIVCHAYYEADSVWSFCENVTMYFRSAASRRKFIRSSTEYRHGRGAGLRGDDRPLLIYSYKSWIYCYDPETKRQSAQWVFPFEELPTKAKRGRSAGKKMVASFCEMTEIMQQLF</sequence>
<evidence type="ECO:0000313" key="2">
    <source>
        <dbReference type="EMBL" id="GBP48907.1"/>
    </source>
</evidence>
<proteinExistence type="predicted"/>
<dbReference type="OrthoDB" id="10017160at2759"/>
<protein>
    <submittedName>
        <fullName evidence="2">Uncharacterized protein</fullName>
    </submittedName>
</protein>
<evidence type="ECO:0000256" key="1">
    <source>
        <dbReference type="SAM" id="MobiDB-lite"/>
    </source>
</evidence>
<dbReference type="Proteomes" id="UP000299102">
    <property type="component" value="Unassembled WGS sequence"/>
</dbReference>
<comment type="caution">
    <text evidence="2">The sequence shown here is derived from an EMBL/GenBank/DDBJ whole genome shotgun (WGS) entry which is preliminary data.</text>
</comment>
<dbReference type="AlphaFoldDB" id="A0A4C1WFJ5"/>
<dbReference type="EMBL" id="BGZK01000533">
    <property type="protein sequence ID" value="GBP48907.1"/>
    <property type="molecule type" value="Genomic_DNA"/>
</dbReference>
<organism evidence="2 3">
    <name type="scientific">Eumeta variegata</name>
    <name type="common">Bagworm moth</name>
    <name type="synonym">Eumeta japonica</name>
    <dbReference type="NCBI Taxonomy" id="151549"/>
    <lineage>
        <taxon>Eukaryota</taxon>
        <taxon>Metazoa</taxon>
        <taxon>Ecdysozoa</taxon>
        <taxon>Arthropoda</taxon>
        <taxon>Hexapoda</taxon>
        <taxon>Insecta</taxon>
        <taxon>Pterygota</taxon>
        <taxon>Neoptera</taxon>
        <taxon>Endopterygota</taxon>
        <taxon>Lepidoptera</taxon>
        <taxon>Glossata</taxon>
        <taxon>Ditrysia</taxon>
        <taxon>Tineoidea</taxon>
        <taxon>Psychidae</taxon>
        <taxon>Oiketicinae</taxon>
        <taxon>Eumeta</taxon>
    </lineage>
</organism>
<accession>A0A4C1WFJ5</accession>
<feature type="region of interest" description="Disordered" evidence="1">
    <location>
        <begin position="19"/>
        <end position="42"/>
    </location>
</feature>
<reference evidence="2 3" key="1">
    <citation type="journal article" date="2019" name="Commun. Biol.">
        <title>The bagworm genome reveals a unique fibroin gene that provides high tensile strength.</title>
        <authorList>
            <person name="Kono N."/>
            <person name="Nakamura H."/>
            <person name="Ohtoshi R."/>
            <person name="Tomita M."/>
            <person name="Numata K."/>
            <person name="Arakawa K."/>
        </authorList>
    </citation>
    <scope>NUCLEOTIDE SEQUENCE [LARGE SCALE GENOMIC DNA]</scope>
</reference>
<gene>
    <name evidence="2" type="ORF">EVAR_96888_1</name>
</gene>
<keyword evidence="3" id="KW-1185">Reference proteome</keyword>
<name>A0A4C1WFJ5_EUMVA</name>